<dbReference type="GO" id="GO:0016491">
    <property type="term" value="F:oxidoreductase activity"/>
    <property type="evidence" value="ECO:0007669"/>
    <property type="project" value="InterPro"/>
</dbReference>
<name>A0A2S2CLC8_9PROT</name>
<dbReference type="InterPro" id="IPR036812">
    <property type="entry name" value="NAD(P)_OxRdtase_dom_sf"/>
</dbReference>
<dbReference type="PANTHER" id="PTHR42686">
    <property type="entry name" value="GH17980P-RELATED"/>
    <property type="match status" value="1"/>
</dbReference>
<accession>A0A2S2CLC8</accession>
<dbReference type="InterPro" id="IPR023210">
    <property type="entry name" value="NADP_OxRdtase_dom"/>
</dbReference>
<dbReference type="KEGG" id="azz:DEW08_03005"/>
<evidence type="ECO:0000313" key="3">
    <source>
        <dbReference type="Proteomes" id="UP000245629"/>
    </source>
</evidence>
<evidence type="ECO:0000259" key="1">
    <source>
        <dbReference type="Pfam" id="PF00248"/>
    </source>
</evidence>
<dbReference type="AlphaFoldDB" id="A0A2S2CLC8"/>
<sequence>MKVTDRRTLPRSNLSLTVMGLGCAQMGGLYRWTSLAEAEAVADAAWNAGLRYYDTAPFYGFTRAERRLGTLLGERERSHYAVSTKAGRLMVPDATVGAEEDGYVRPLPFRPVYDYSYDGILKSFEHSQQRLGLIHIDILYVHDIGRFTHGDRHEHYWTQLTRGGGFRALGELRAGGQVAAVGLGVNEHEVVQDALQAFDIDVTMLAGRYTLLEQRSLPLLDACVRAGASIVIAGPFNSGILVGNNKFNYADAPAEVVARVRALRAVCDEFAVPLPAAALQFPMAHPAVVTCVSGSRTAGQLQSNIDWFEQPIPPEFWDVLKERGLVEETAPLPSPAA</sequence>
<dbReference type="EMBL" id="CP029352">
    <property type="protein sequence ID" value="AWK85281.1"/>
    <property type="molecule type" value="Genomic_DNA"/>
</dbReference>
<keyword evidence="3" id="KW-1185">Reference proteome</keyword>
<proteinExistence type="predicted"/>
<feature type="domain" description="NADP-dependent oxidoreductase" evidence="1">
    <location>
        <begin position="19"/>
        <end position="321"/>
    </location>
</feature>
<protein>
    <submittedName>
        <fullName evidence="2">Pyridoxal 4-dehydrogenase</fullName>
    </submittedName>
</protein>
<gene>
    <name evidence="2" type="ORF">DEW08_03005</name>
</gene>
<dbReference type="OrthoDB" id="9768851at2"/>
<dbReference type="PROSITE" id="PS51257">
    <property type="entry name" value="PROKAR_LIPOPROTEIN"/>
    <property type="match status" value="1"/>
</dbReference>
<organism evidence="2 3">
    <name type="scientific">Azospirillum thermophilum</name>
    <dbReference type="NCBI Taxonomy" id="2202148"/>
    <lineage>
        <taxon>Bacteria</taxon>
        <taxon>Pseudomonadati</taxon>
        <taxon>Pseudomonadota</taxon>
        <taxon>Alphaproteobacteria</taxon>
        <taxon>Rhodospirillales</taxon>
        <taxon>Azospirillaceae</taxon>
        <taxon>Azospirillum</taxon>
    </lineage>
</organism>
<dbReference type="Gene3D" id="3.20.20.100">
    <property type="entry name" value="NADP-dependent oxidoreductase domain"/>
    <property type="match status" value="1"/>
</dbReference>
<dbReference type="GO" id="GO:0005829">
    <property type="term" value="C:cytosol"/>
    <property type="evidence" value="ECO:0007669"/>
    <property type="project" value="TreeGrafter"/>
</dbReference>
<dbReference type="RefSeq" id="WP_109324350.1">
    <property type="nucleotide sequence ID" value="NZ_CP029352.1"/>
</dbReference>
<dbReference type="PANTHER" id="PTHR42686:SF1">
    <property type="entry name" value="GH17980P-RELATED"/>
    <property type="match status" value="1"/>
</dbReference>
<dbReference type="Pfam" id="PF00248">
    <property type="entry name" value="Aldo_ket_red"/>
    <property type="match status" value="1"/>
</dbReference>
<dbReference type="Proteomes" id="UP000245629">
    <property type="component" value="Chromosome 1"/>
</dbReference>
<evidence type="ECO:0000313" key="2">
    <source>
        <dbReference type="EMBL" id="AWK85281.1"/>
    </source>
</evidence>
<dbReference type="InterPro" id="IPR020471">
    <property type="entry name" value="AKR"/>
</dbReference>
<reference evidence="3" key="1">
    <citation type="submission" date="2018-05" db="EMBL/GenBank/DDBJ databases">
        <title>Azospirillum thermophila sp. nov., a novel isolated from hot spring.</title>
        <authorList>
            <person name="Zhao Z."/>
        </authorList>
    </citation>
    <scope>NUCLEOTIDE SEQUENCE [LARGE SCALE GENOMIC DNA]</scope>
    <source>
        <strain evidence="3">CFH 70021</strain>
    </source>
</reference>
<dbReference type="SUPFAM" id="SSF51430">
    <property type="entry name" value="NAD(P)-linked oxidoreductase"/>
    <property type="match status" value="1"/>
</dbReference>